<dbReference type="CDD" id="cd04301">
    <property type="entry name" value="NAT_SF"/>
    <property type="match status" value="2"/>
</dbReference>
<name>A0A1M7RQZ4_9FIRM</name>
<dbReference type="GO" id="GO:0005840">
    <property type="term" value="C:ribosome"/>
    <property type="evidence" value="ECO:0007669"/>
    <property type="project" value="UniProtKB-KW"/>
</dbReference>
<keyword evidence="2" id="KW-0689">Ribosomal protein</keyword>
<dbReference type="RefSeq" id="WP_083572583.1">
    <property type="nucleotide sequence ID" value="NZ_FRDH01000003.1"/>
</dbReference>
<dbReference type="InterPro" id="IPR000182">
    <property type="entry name" value="GNAT_dom"/>
</dbReference>
<gene>
    <name evidence="2" type="ORF">SAMN02745247_00115</name>
</gene>
<dbReference type="Gene3D" id="3.40.630.30">
    <property type="match status" value="2"/>
</dbReference>
<dbReference type="InterPro" id="IPR016181">
    <property type="entry name" value="Acyl_CoA_acyltransferase"/>
</dbReference>
<dbReference type="GO" id="GO:0016747">
    <property type="term" value="F:acyltransferase activity, transferring groups other than amino-acyl groups"/>
    <property type="evidence" value="ECO:0007669"/>
    <property type="project" value="InterPro"/>
</dbReference>
<dbReference type="AlphaFoldDB" id="A0A1M7RQZ4"/>
<dbReference type="Pfam" id="PF00583">
    <property type="entry name" value="Acetyltransf_1"/>
    <property type="match status" value="2"/>
</dbReference>
<dbReference type="SUPFAM" id="SSF55729">
    <property type="entry name" value="Acyl-CoA N-acyltransferases (Nat)"/>
    <property type="match status" value="2"/>
</dbReference>
<keyword evidence="2" id="KW-0687">Ribonucleoprotein</keyword>
<sequence length="290" mass="34072">MGYRIRKAISDDEQRIRELFIEMLQTIYHTEEVEGYESGYLDRYWTNGEDELLVAEDNDVVAYLAVEVHREDETDYVYLDDLSVTEKYRDIGIGSALIHEAEAYAQEIGIQHILFHVEKSNTEAFRLYKRLGYKIFRDDGNRYMMKKDEIHIVEERITAEEYVDFLKRTDLGSQYPKERFEERVRKLVKNVSISLIARNCEGLIVGTLFGLTDFCYWLYVTDLGVDRNYERQGIASRLMKTAHEIAGGEKNIAVYLIANEDAVGFYKKIGMKKADEVMKYNHIEWTEWTV</sequence>
<dbReference type="PROSITE" id="PS51186">
    <property type="entry name" value="GNAT"/>
    <property type="match status" value="2"/>
</dbReference>
<protein>
    <submittedName>
        <fullName evidence="2">Ribosomal protein S18 acetylase RimI</fullName>
    </submittedName>
</protein>
<feature type="domain" description="N-acetyltransferase" evidence="1">
    <location>
        <begin position="3"/>
        <end position="149"/>
    </location>
</feature>
<reference evidence="2 3" key="1">
    <citation type="submission" date="2016-12" db="EMBL/GenBank/DDBJ databases">
        <authorList>
            <person name="Song W.-J."/>
            <person name="Kurnit D.M."/>
        </authorList>
    </citation>
    <scope>NUCLEOTIDE SEQUENCE [LARGE SCALE GENOMIC DNA]</scope>
    <source>
        <strain evidence="2 3">DSM 14810</strain>
    </source>
</reference>
<dbReference type="Proteomes" id="UP000184097">
    <property type="component" value="Unassembled WGS sequence"/>
</dbReference>
<proteinExistence type="predicted"/>
<organism evidence="2 3">
    <name type="scientific">Butyrivibrio hungatei DSM 14810</name>
    <dbReference type="NCBI Taxonomy" id="1121132"/>
    <lineage>
        <taxon>Bacteria</taxon>
        <taxon>Bacillati</taxon>
        <taxon>Bacillota</taxon>
        <taxon>Clostridia</taxon>
        <taxon>Lachnospirales</taxon>
        <taxon>Lachnospiraceae</taxon>
        <taxon>Butyrivibrio</taxon>
    </lineage>
</organism>
<evidence type="ECO:0000313" key="3">
    <source>
        <dbReference type="Proteomes" id="UP000184097"/>
    </source>
</evidence>
<accession>A0A1M7RQZ4</accession>
<dbReference type="EMBL" id="FRDH01000003">
    <property type="protein sequence ID" value="SHN48649.1"/>
    <property type="molecule type" value="Genomic_DNA"/>
</dbReference>
<evidence type="ECO:0000259" key="1">
    <source>
        <dbReference type="PROSITE" id="PS51186"/>
    </source>
</evidence>
<dbReference type="PANTHER" id="PTHR43072">
    <property type="entry name" value="N-ACETYLTRANSFERASE"/>
    <property type="match status" value="1"/>
</dbReference>
<evidence type="ECO:0000313" key="2">
    <source>
        <dbReference type="EMBL" id="SHN48649.1"/>
    </source>
</evidence>
<feature type="domain" description="N-acetyltransferase" evidence="1">
    <location>
        <begin position="150"/>
        <end position="290"/>
    </location>
</feature>